<reference evidence="2" key="2">
    <citation type="submission" date="2015-01" db="EMBL/GenBank/DDBJ databases">
        <title>Evolutionary Origins and Diversification of the Mycorrhizal Mutualists.</title>
        <authorList>
            <consortium name="DOE Joint Genome Institute"/>
            <consortium name="Mycorrhizal Genomics Consortium"/>
            <person name="Kohler A."/>
            <person name="Kuo A."/>
            <person name="Nagy L.G."/>
            <person name="Floudas D."/>
            <person name="Copeland A."/>
            <person name="Barry K.W."/>
            <person name="Cichocki N."/>
            <person name="Veneault-Fourrey C."/>
            <person name="LaButti K."/>
            <person name="Lindquist E.A."/>
            <person name="Lipzen A."/>
            <person name="Lundell T."/>
            <person name="Morin E."/>
            <person name="Murat C."/>
            <person name="Riley R."/>
            <person name="Ohm R."/>
            <person name="Sun H."/>
            <person name="Tunlid A."/>
            <person name="Henrissat B."/>
            <person name="Grigoriev I.V."/>
            <person name="Hibbett D.S."/>
            <person name="Martin F."/>
        </authorList>
    </citation>
    <scope>NUCLEOTIDE SEQUENCE [LARGE SCALE GENOMIC DNA]</scope>
    <source>
        <strain evidence="2">Marx 270</strain>
    </source>
</reference>
<gene>
    <name evidence="1" type="ORF">M404DRAFT_1005260</name>
</gene>
<protein>
    <submittedName>
        <fullName evidence="1">Uncharacterized protein</fullName>
    </submittedName>
</protein>
<sequence>MCGGWHGWNYVRELEATCAARVAADHGGVLMDVIATKMMVKGAPRTIHYSATYFMRVLQWRFVNGWS</sequence>
<proteinExistence type="predicted"/>
<organism evidence="1 2">
    <name type="scientific">Pisolithus tinctorius Marx 270</name>
    <dbReference type="NCBI Taxonomy" id="870435"/>
    <lineage>
        <taxon>Eukaryota</taxon>
        <taxon>Fungi</taxon>
        <taxon>Dikarya</taxon>
        <taxon>Basidiomycota</taxon>
        <taxon>Agaricomycotina</taxon>
        <taxon>Agaricomycetes</taxon>
        <taxon>Agaricomycetidae</taxon>
        <taxon>Boletales</taxon>
        <taxon>Sclerodermatineae</taxon>
        <taxon>Pisolithaceae</taxon>
        <taxon>Pisolithus</taxon>
    </lineage>
</organism>
<dbReference type="Proteomes" id="UP000054217">
    <property type="component" value="Unassembled WGS sequence"/>
</dbReference>
<name>A0A0C3NSU0_PISTI</name>
<dbReference type="EMBL" id="KN832014">
    <property type="protein sequence ID" value="KIN98570.1"/>
    <property type="molecule type" value="Genomic_DNA"/>
</dbReference>
<dbReference type="InParanoid" id="A0A0C3NSU0"/>
<evidence type="ECO:0000313" key="2">
    <source>
        <dbReference type="Proteomes" id="UP000054217"/>
    </source>
</evidence>
<reference evidence="1 2" key="1">
    <citation type="submission" date="2014-04" db="EMBL/GenBank/DDBJ databases">
        <authorList>
            <consortium name="DOE Joint Genome Institute"/>
            <person name="Kuo A."/>
            <person name="Kohler A."/>
            <person name="Costa M.D."/>
            <person name="Nagy L.G."/>
            <person name="Floudas D."/>
            <person name="Copeland A."/>
            <person name="Barry K.W."/>
            <person name="Cichocki N."/>
            <person name="Veneault-Fourrey C."/>
            <person name="LaButti K."/>
            <person name="Lindquist E.A."/>
            <person name="Lipzen A."/>
            <person name="Lundell T."/>
            <person name="Morin E."/>
            <person name="Murat C."/>
            <person name="Sun H."/>
            <person name="Tunlid A."/>
            <person name="Henrissat B."/>
            <person name="Grigoriev I.V."/>
            <person name="Hibbett D.S."/>
            <person name="Martin F."/>
            <person name="Nordberg H.P."/>
            <person name="Cantor M.N."/>
            <person name="Hua S.X."/>
        </authorList>
    </citation>
    <scope>NUCLEOTIDE SEQUENCE [LARGE SCALE GENOMIC DNA]</scope>
    <source>
        <strain evidence="1 2">Marx 270</strain>
    </source>
</reference>
<accession>A0A0C3NSU0</accession>
<dbReference type="AlphaFoldDB" id="A0A0C3NSU0"/>
<keyword evidence="2" id="KW-1185">Reference proteome</keyword>
<evidence type="ECO:0000313" key="1">
    <source>
        <dbReference type="EMBL" id="KIN98570.1"/>
    </source>
</evidence>
<dbReference type="HOGENOM" id="CLU_2813457_0_0_1"/>